<name>A0A183GIG1_HELPZ</name>
<protein>
    <submittedName>
        <fullName evidence="2 4">Uncharacterized protein</fullName>
    </submittedName>
</protein>
<organism evidence="3 4">
    <name type="scientific">Heligmosomoides polygyrus</name>
    <name type="common">Parasitic roundworm</name>
    <dbReference type="NCBI Taxonomy" id="6339"/>
    <lineage>
        <taxon>Eukaryota</taxon>
        <taxon>Metazoa</taxon>
        <taxon>Ecdysozoa</taxon>
        <taxon>Nematoda</taxon>
        <taxon>Chromadorea</taxon>
        <taxon>Rhabditida</taxon>
        <taxon>Rhabditina</taxon>
        <taxon>Rhabditomorpha</taxon>
        <taxon>Strongyloidea</taxon>
        <taxon>Heligmosomidae</taxon>
        <taxon>Heligmosomoides</taxon>
    </lineage>
</organism>
<dbReference type="WBParaSite" id="HPBE_0002242001-mRNA-1">
    <property type="protein sequence ID" value="HPBE_0002242001-mRNA-1"/>
    <property type="gene ID" value="HPBE_0002242001"/>
</dbReference>
<keyword evidence="3" id="KW-1185">Reference proteome</keyword>
<dbReference type="AlphaFoldDB" id="A0A183GIG1"/>
<proteinExistence type="predicted"/>
<dbReference type="EMBL" id="UZAH01033977">
    <property type="protein sequence ID" value="VDP32491.1"/>
    <property type="molecule type" value="Genomic_DNA"/>
</dbReference>
<accession>A0A183GIG1</accession>
<dbReference type="Proteomes" id="UP000050761">
    <property type="component" value="Unassembled WGS sequence"/>
</dbReference>
<keyword evidence="1" id="KW-0175">Coiled coil</keyword>
<sequence length="256" mass="29402">MQLKVAWNSICRVFWMVSLPQKNPQDAYDRAQILKAAISVERLKDQLKSAESAISSLRKKLYAKTRAESAETSSDFGSLDPPEGDFKIAPSSIGPGGDLKELYIRLRRRSRPMSHTSDYMNFFSKFVGNVVTEMYDRSIWHRLTARTKKRRNDYTDFDSDAIINFVTATYAHANKQVGESFYMDVFNMIAVALTNFRRNLKTQARSDHCTDQQAEKENTNEVQMQDLLPFHKDNDVVSQEASQASAALTFFDYYQE</sequence>
<accession>A0A3P8CIV5</accession>
<evidence type="ECO:0000313" key="4">
    <source>
        <dbReference type="WBParaSite" id="HPBE_0002242001-mRNA-1"/>
    </source>
</evidence>
<evidence type="ECO:0000313" key="3">
    <source>
        <dbReference type="Proteomes" id="UP000050761"/>
    </source>
</evidence>
<evidence type="ECO:0000313" key="2">
    <source>
        <dbReference type="EMBL" id="VDP32491.1"/>
    </source>
</evidence>
<reference evidence="2 3" key="1">
    <citation type="submission" date="2018-11" db="EMBL/GenBank/DDBJ databases">
        <authorList>
            <consortium name="Pathogen Informatics"/>
        </authorList>
    </citation>
    <scope>NUCLEOTIDE SEQUENCE [LARGE SCALE GENOMIC DNA]</scope>
</reference>
<gene>
    <name evidence="2" type="ORF">HPBE_LOCUS22419</name>
</gene>
<feature type="coiled-coil region" evidence="1">
    <location>
        <begin position="33"/>
        <end position="60"/>
    </location>
</feature>
<reference evidence="4" key="2">
    <citation type="submission" date="2019-09" db="UniProtKB">
        <authorList>
            <consortium name="WormBaseParasite"/>
        </authorList>
    </citation>
    <scope>IDENTIFICATION</scope>
</reference>
<evidence type="ECO:0000256" key="1">
    <source>
        <dbReference type="SAM" id="Coils"/>
    </source>
</evidence>